<name>A0A9Q9ELD0_9PEZI</name>
<protein>
    <submittedName>
        <fullName evidence="3">BTB/POZ domain-containing protein</fullName>
    </submittedName>
</protein>
<dbReference type="AlphaFoldDB" id="A0A9Q9ELD0"/>
<keyword evidence="4" id="KW-1185">Reference proteome</keyword>
<dbReference type="Pfam" id="PF00651">
    <property type="entry name" value="BTB"/>
    <property type="match status" value="1"/>
</dbReference>
<organism evidence="3 4">
    <name type="scientific">Septoria linicola</name>
    <dbReference type="NCBI Taxonomy" id="215465"/>
    <lineage>
        <taxon>Eukaryota</taxon>
        <taxon>Fungi</taxon>
        <taxon>Dikarya</taxon>
        <taxon>Ascomycota</taxon>
        <taxon>Pezizomycotina</taxon>
        <taxon>Dothideomycetes</taxon>
        <taxon>Dothideomycetidae</taxon>
        <taxon>Mycosphaerellales</taxon>
        <taxon>Mycosphaerellaceae</taxon>
        <taxon>Septoria</taxon>
    </lineage>
</organism>
<evidence type="ECO:0000313" key="3">
    <source>
        <dbReference type="EMBL" id="USW55681.1"/>
    </source>
</evidence>
<dbReference type="SUPFAM" id="SSF54695">
    <property type="entry name" value="POZ domain"/>
    <property type="match status" value="1"/>
</dbReference>
<proteinExistence type="predicted"/>
<dbReference type="EMBL" id="CP099424">
    <property type="protein sequence ID" value="USW55681.1"/>
    <property type="molecule type" value="Genomic_DNA"/>
</dbReference>
<evidence type="ECO:0000259" key="2">
    <source>
        <dbReference type="PROSITE" id="PS50097"/>
    </source>
</evidence>
<dbReference type="PROSITE" id="PS50097">
    <property type="entry name" value="BTB"/>
    <property type="match status" value="1"/>
</dbReference>
<dbReference type="InterPro" id="IPR000210">
    <property type="entry name" value="BTB/POZ_dom"/>
</dbReference>
<evidence type="ECO:0000256" key="1">
    <source>
        <dbReference type="SAM" id="MobiDB-lite"/>
    </source>
</evidence>
<sequence>MVDLYDIAPEGDVTLVFGATEDAQTTRIRVSSVVLSLGSPVFKAMLGPHFKEGVILKTGSQLDLPLPDDDPEIMLLICEVMHMKRVTMNQPNPERLLRLAVVVDKYDCRVALAYFICTWFQQLPAFGSDFERVNVFFAAFYFKLPEEFARLGRQIVLENSGAIVSGDLTHCEPGLDSARGTAPVPCERDFKSHPKEGHG</sequence>
<reference evidence="3" key="1">
    <citation type="submission" date="2022-06" db="EMBL/GenBank/DDBJ databases">
        <title>Complete genome sequences of two strains of the flax pathogen Septoria linicola.</title>
        <authorList>
            <person name="Lapalu N."/>
            <person name="Simon A."/>
            <person name="Demenou B."/>
            <person name="Paumier D."/>
            <person name="Guillot M.-P."/>
            <person name="Gout L."/>
            <person name="Valade R."/>
        </authorList>
    </citation>
    <scope>NUCLEOTIDE SEQUENCE</scope>
    <source>
        <strain evidence="3">SE15195</strain>
    </source>
</reference>
<accession>A0A9Q9ELD0</accession>
<dbReference type="InterPro" id="IPR011333">
    <property type="entry name" value="SKP1/BTB/POZ_sf"/>
</dbReference>
<gene>
    <name evidence="3" type="ORF">Slin15195_G090000</name>
</gene>
<feature type="region of interest" description="Disordered" evidence="1">
    <location>
        <begin position="176"/>
        <end position="199"/>
    </location>
</feature>
<dbReference type="Proteomes" id="UP001056384">
    <property type="component" value="Chromosome 7"/>
</dbReference>
<dbReference type="Gene3D" id="3.30.710.10">
    <property type="entry name" value="Potassium Channel Kv1.1, Chain A"/>
    <property type="match status" value="1"/>
</dbReference>
<evidence type="ECO:0000313" key="4">
    <source>
        <dbReference type="Proteomes" id="UP001056384"/>
    </source>
</evidence>
<feature type="domain" description="BTB" evidence="2">
    <location>
        <begin position="11"/>
        <end position="90"/>
    </location>
</feature>
<feature type="compositionally biased region" description="Basic and acidic residues" evidence="1">
    <location>
        <begin position="186"/>
        <end position="199"/>
    </location>
</feature>